<reference evidence="1" key="1">
    <citation type="submission" date="2019-08" db="EMBL/GenBank/DDBJ databases">
        <authorList>
            <person name="Kucharzyk K."/>
            <person name="Murdoch R.W."/>
            <person name="Higgins S."/>
            <person name="Loffler F."/>
        </authorList>
    </citation>
    <scope>NUCLEOTIDE SEQUENCE</scope>
</reference>
<name>A0A645HG51_9ZZZZ</name>
<evidence type="ECO:0000313" key="1">
    <source>
        <dbReference type="EMBL" id="MPN37149.1"/>
    </source>
</evidence>
<organism evidence="1">
    <name type="scientific">bioreactor metagenome</name>
    <dbReference type="NCBI Taxonomy" id="1076179"/>
    <lineage>
        <taxon>unclassified sequences</taxon>
        <taxon>metagenomes</taxon>
        <taxon>ecological metagenomes</taxon>
    </lineage>
</organism>
<gene>
    <name evidence="1" type="ORF">SDC9_184665</name>
</gene>
<accession>A0A645HG51</accession>
<proteinExistence type="predicted"/>
<protein>
    <submittedName>
        <fullName evidence="1">Uncharacterized protein</fullName>
    </submittedName>
</protein>
<comment type="caution">
    <text evidence="1">The sequence shown here is derived from an EMBL/GenBank/DDBJ whole genome shotgun (WGS) entry which is preliminary data.</text>
</comment>
<dbReference type="AlphaFoldDB" id="A0A645HG51"/>
<sequence>MFLLSLNVLTALIKPIVPIDIKSSTSIPVFSNFLDMYTTSLKFRSIKTVLTLSSFSKFCNSSFSSSALSGGGNMLTPPI</sequence>
<dbReference type="EMBL" id="VSSQ01091643">
    <property type="protein sequence ID" value="MPN37149.1"/>
    <property type="molecule type" value="Genomic_DNA"/>
</dbReference>